<protein>
    <submittedName>
        <fullName evidence="1">Uncharacterized protein</fullName>
    </submittedName>
</protein>
<sequence length="58" mass="6297">MGSVRGGSSRARNILQHGLNWMTEPCFRDGLNDRGKAMLDRLVAMKESAGDVGYSLGN</sequence>
<dbReference type="OrthoDB" id="2106152at2759"/>
<dbReference type="EMBL" id="MLYV02000983">
    <property type="protein sequence ID" value="PSR74503.1"/>
    <property type="molecule type" value="Genomic_DNA"/>
</dbReference>
<evidence type="ECO:0000313" key="2">
    <source>
        <dbReference type="Proteomes" id="UP000186601"/>
    </source>
</evidence>
<gene>
    <name evidence="1" type="ORF">PHLCEN_2v9800</name>
</gene>
<proteinExistence type="predicted"/>
<comment type="caution">
    <text evidence="1">The sequence shown here is derived from an EMBL/GenBank/DDBJ whole genome shotgun (WGS) entry which is preliminary data.</text>
</comment>
<dbReference type="AlphaFoldDB" id="A0A2R6NQK6"/>
<organism evidence="1 2">
    <name type="scientific">Hermanssonia centrifuga</name>
    <dbReference type="NCBI Taxonomy" id="98765"/>
    <lineage>
        <taxon>Eukaryota</taxon>
        <taxon>Fungi</taxon>
        <taxon>Dikarya</taxon>
        <taxon>Basidiomycota</taxon>
        <taxon>Agaricomycotina</taxon>
        <taxon>Agaricomycetes</taxon>
        <taxon>Polyporales</taxon>
        <taxon>Meruliaceae</taxon>
        <taxon>Hermanssonia</taxon>
    </lineage>
</organism>
<name>A0A2R6NQK6_9APHY</name>
<keyword evidence="2" id="KW-1185">Reference proteome</keyword>
<accession>A0A2R6NQK6</accession>
<reference evidence="1 2" key="1">
    <citation type="submission" date="2018-02" db="EMBL/GenBank/DDBJ databases">
        <title>Genome sequence of the basidiomycete white-rot fungus Phlebia centrifuga.</title>
        <authorList>
            <person name="Granchi Z."/>
            <person name="Peng M."/>
            <person name="de Vries R.P."/>
            <person name="Hilden K."/>
            <person name="Makela M.R."/>
            <person name="Grigoriev I."/>
            <person name="Riley R."/>
        </authorList>
    </citation>
    <scope>NUCLEOTIDE SEQUENCE [LARGE SCALE GENOMIC DNA]</scope>
    <source>
        <strain evidence="1 2">FBCC195</strain>
    </source>
</reference>
<evidence type="ECO:0000313" key="1">
    <source>
        <dbReference type="EMBL" id="PSR74503.1"/>
    </source>
</evidence>
<dbReference type="Proteomes" id="UP000186601">
    <property type="component" value="Unassembled WGS sequence"/>
</dbReference>
<dbReference type="STRING" id="98765.A0A2R6NQK6"/>